<comment type="similarity">
    <text evidence="1 2">Belongs to the anti-sigma-factor antagonist family.</text>
</comment>
<evidence type="ECO:0000256" key="1">
    <source>
        <dbReference type="ARBA" id="ARBA00009013"/>
    </source>
</evidence>
<organism evidence="4 5">
    <name type="scientific">Pseudonocardia sediminis</name>
    <dbReference type="NCBI Taxonomy" id="1397368"/>
    <lineage>
        <taxon>Bacteria</taxon>
        <taxon>Bacillati</taxon>
        <taxon>Actinomycetota</taxon>
        <taxon>Actinomycetes</taxon>
        <taxon>Pseudonocardiales</taxon>
        <taxon>Pseudonocardiaceae</taxon>
        <taxon>Pseudonocardia</taxon>
    </lineage>
</organism>
<comment type="caution">
    <text evidence="4">The sequence shown here is derived from an EMBL/GenBank/DDBJ whole genome shotgun (WGS) entry which is preliminary data.</text>
</comment>
<dbReference type="InterPro" id="IPR036513">
    <property type="entry name" value="STAS_dom_sf"/>
</dbReference>
<evidence type="ECO:0000313" key="5">
    <source>
        <dbReference type="Proteomes" id="UP000291591"/>
    </source>
</evidence>
<gene>
    <name evidence="4" type="ORF">EV383_1195</name>
</gene>
<keyword evidence="5" id="KW-1185">Reference proteome</keyword>
<dbReference type="Pfam" id="PF01740">
    <property type="entry name" value="STAS"/>
    <property type="match status" value="1"/>
</dbReference>
<dbReference type="InterPro" id="IPR002645">
    <property type="entry name" value="STAS_dom"/>
</dbReference>
<evidence type="ECO:0000313" key="4">
    <source>
        <dbReference type="EMBL" id="RZT84355.1"/>
    </source>
</evidence>
<dbReference type="AlphaFoldDB" id="A0A4Q7URP1"/>
<dbReference type="Gene3D" id="3.30.750.24">
    <property type="entry name" value="STAS domain"/>
    <property type="match status" value="1"/>
</dbReference>
<dbReference type="EMBL" id="SHKL01000001">
    <property type="protein sequence ID" value="RZT84355.1"/>
    <property type="molecule type" value="Genomic_DNA"/>
</dbReference>
<name>A0A4Q7URP1_PSEST</name>
<dbReference type="SUPFAM" id="SSF52091">
    <property type="entry name" value="SpoIIaa-like"/>
    <property type="match status" value="1"/>
</dbReference>
<evidence type="ECO:0000259" key="3">
    <source>
        <dbReference type="PROSITE" id="PS50801"/>
    </source>
</evidence>
<dbReference type="Proteomes" id="UP000291591">
    <property type="component" value="Unassembled WGS sequence"/>
</dbReference>
<dbReference type="RefSeq" id="WP_165438248.1">
    <property type="nucleotide sequence ID" value="NZ_SHKL01000001.1"/>
</dbReference>
<accession>A0A4Q7URP1</accession>
<dbReference type="GO" id="GO:0043856">
    <property type="term" value="F:anti-sigma factor antagonist activity"/>
    <property type="evidence" value="ECO:0007669"/>
    <property type="project" value="InterPro"/>
</dbReference>
<protein>
    <recommendedName>
        <fullName evidence="2">Anti-sigma factor antagonist</fullName>
    </recommendedName>
</protein>
<proteinExistence type="inferred from homology"/>
<dbReference type="PROSITE" id="PS50801">
    <property type="entry name" value="STAS"/>
    <property type="match status" value="1"/>
</dbReference>
<reference evidence="4 5" key="1">
    <citation type="submission" date="2019-02" db="EMBL/GenBank/DDBJ databases">
        <title>Sequencing the genomes of 1000 actinobacteria strains.</title>
        <authorList>
            <person name="Klenk H.-P."/>
        </authorList>
    </citation>
    <scope>NUCLEOTIDE SEQUENCE [LARGE SCALE GENOMIC DNA]</scope>
    <source>
        <strain evidence="4 5">DSM 45779</strain>
    </source>
</reference>
<dbReference type="PANTHER" id="PTHR33495">
    <property type="entry name" value="ANTI-SIGMA FACTOR ANTAGONIST TM_1081-RELATED-RELATED"/>
    <property type="match status" value="1"/>
</dbReference>
<feature type="domain" description="STAS" evidence="3">
    <location>
        <begin position="31"/>
        <end position="130"/>
    </location>
</feature>
<dbReference type="PANTHER" id="PTHR33495:SF2">
    <property type="entry name" value="ANTI-SIGMA FACTOR ANTAGONIST TM_1081-RELATED"/>
    <property type="match status" value="1"/>
</dbReference>
<dbReference type="InterPro" id="IPR003658">
    <property type="entry name" value="Anti-sigma_ant"/>
</dbReference>
<dbReference type="NCBIfam" id="TIGR00377">
    <property type="entry name" value="ant_ant_sig"/>
    <property type="match status" value="1"/>
</dbReference>
<evidence type="ECO:0000256" key="2">
    <source>
        <dbReference type="RuleBase" id="RU003749"/>
    </source>
</evidence>
<dbReference type="CDD" id="cd07043">
    <property type="entry name" value="STAS_anti-anti-sigma_factors"/>
    <property type="match status" value="1"/>
</dbReference>
<sequence>MSSETPTGVGDGTTPDVGEVVRFEVVAHGKDAVVVHVHGELDTMTAPVLREQLSGQMPSADLLVVDLSRVTFLGSAGLAALVAVKDEADGSGHRLRLVCGSHTVTRALEATGLLSMFDVADGVPEALHKAG</sequence>